<gene>
    <name evidence="2" type="ORF">DSM104329_03538</name>
</gene>
<evidence type="ECO:0000313" key="3">
    <source>
        <dbReference type="Proteomes" id="UP001162834"/>
    </source>
</evidence>
<organism evidence="2 3">
    <name type="scientific">Capillimicrobium parvum</name>
    <dbReference type="NCBI Taxonomy" id="2884022"/>
    <lineage>
        <taxon>Bacteria</taxon>
        <taxon>Bacillati</taxon>
        <taxon>Actinomycetota</taxon>
        <taxon>Thermoleophilia</taxon>
        <taxon>Solirubrobacterales</taxon>
        <taxon>Capillimicrobiaceae</taxon>
        <taxon>Capillimicrobium</taxon>
    </lineage>
</organism>
<accession>A0A9E7C1W3</accession>
<dbReference type="RefSeq" id="WP_259311187.1">
    <property type="nucleotide sequence ID" value="NZ_CP087164.1"/>
</dbReference>
<keyword evidence="3" id="KW-1185">Reference proteome</keyword>
<dbReference type="InterPro" id="IPR035272">
    <property type="entry name" value="DUF5351"/>
</dbReference>
<sequence length="69" mass="7049">MATIDPPTSVPCSACRGTGKVISRLGGTPTEIVCPWCEGGGRRLGPEHNAQAVHHGSGRGDDDPPDQAA</sequence>
<evidence type="ECO:0000256" key="1">
    <source>
        <dbReference type="SAM" id="MobiDB-lite"/>
    </source>
</evidence>
<reference evidence="2" key="1">
    <citation type="journal article" date="2022" name="Int. J. Syst. Evol. Microbiol.">
        <title>Pseudomonas aegrilactucae sp. nov. and Pseudomonas morbosilactucae sp. nov., pathogens causing bacterial rot of lettuce in Japan.</title>
        <authorList>
            <person name="Sawada H."/>
            <person name="Fujikawa T."/>
            <person name="Satou M."/>
        </authorList>
    </citation>
    <scope>NUCLEOTIDE SEQUENCE</scope>
    <source>
        <strain evidence="2">0166_1</strain>
    </source>
</reference>
<dbReference type="Pfam" id="PF17302">
    <property type="entry name" value="DUF5351"/>
    <property type="match status" value="1"/>
</dbReference>
<dbReference type="Gene3D" id="2.10.230.10">
    <property type="entry name" value="Heat shock protein DnaJ, cysteine-rich domain"/>
    <property type="match status" value="1"/>
</dbReference>
<protein>
    <submittedName>
        <fullName evidence="2">Uncharacterized protein</fullName>
    </submittedName>
</protein>
<dbReference type="AlphaFoldDB" id="A0A9E7C1W3"/>
<feature type="region of interest" description="Disordered" evidence="1">
    <location>
        <begin position="44"/>
        <end position="69"/>
    </location>
</feature>
<dbReference type="InterPro" id="IPR036410">
    <property type="entry name" value="HSP_DnaJ_Cys-rich_dom_sf"/>
</dbReference>
<dbReference type="Proteomes" id="UP001162834">
    <property type="component" value="Chromosome"/>
</dbReference>
<dbReference type="KEGG" id="sbae:DSM104329_03538"/>
<evidence type="ECO:0000313" key="2">
    <source>
        <dbReference type="EMBL" id="UGS37124.1"/>
    </source>
</evidence>
<dbReference type="EMBL" id="CP087164">
    <property type="protein sequence ID" value="UGS37124.1"/>
    <property type="molecule type" value="Genomic_DNA"/>
</dbReference>
<dbReference type="SUPFAM" id="SSF57938">
    <property type="entry name" value="DnaJ/Hsp40 cysteine-rich domain"/>
    <property type="match status" value="1"/>
</dbReference>
<name>A0A9E7C1W3_9ACTN</name>
<proteinExistence type="predicted"/>